<dbReference type="AlphaFoldDB" id="A0A2R7YYN9"/>
<dbReference type="InterPro" id="IPR037523">
    <property type="entry name" value="VOC_core"/>
</dbReference>
<accession>A0A2R7YYN9</accession>
<dbReference type="PANTHER" id="PTHR33993:SF14">
    <property type="entry name" value="GB|AAF24581.1"/>
    <property type="match status" value="1"/>
</dbReference>
<dbReference type="Gene3D" id="3.10.180.10">
    <property type="entry name" value="2,3-Dihydroxybiphenyl 1,2-Dioxygenase, domain 1"/>
    <property type="match status" value="2"/>
</dbReference>
<evidence type="ECO:0000313" key="2">
    <source>
        <dbReference type="EMBL" id="PUA81424.1"/>
    </source>
</evidence>
<comment type="caution">
    <text evidence="2">The sequence shown here is derived from an EMBL/GenBank/DDBJ whole genome shotgun (WGS) entry which is preliminary data.</text>
</comment>
<dbReference type="OrthoDB" id="9793039at2"/>
<reference evidence="2 3" key="1">
    <citation type="submission" date="2018-03" db="EMBL/GenBank/DDBJ databases">
        <authorList>
            <person name="Keele B.F."/>
        </authorList>
    </citation>
    <scope>NUCLEOTIDE SEQUENCE [LARGE SCALE GENOMIC DNA]</scope>
    <source>
        <strain evidence="2 3">IB-3</strain>
    </source>
</reference>
<name>A0A2R7YYN9_9ACTN</name>
<dbReference type="PROSITE" id="PS51819">
    <property type="entry name" value="VOC"/>
    <property type="match status" value="2"/>
</dbReference>
<dbReference type="Proteomes" id="UP000244867">
    <property type="component" value="Unassembled WGS sequence"/>
</dbReference>
<keyword evidence="3" id="KW-1185">Reference proteome</keyword>
<organism evidence="2 3">
    <name type="scientific">Nocardioides currus</name>
    <dbReference type="NCBI Taxonomy" id="2133958"/>
    <lineage>
        <taxon>Bacteria</taxon>
        <taxon>Bacillati</taxon>
        <taxon>Actinomycetota</taxon>
        <taxon>Actinomycetes</taxon>
        <taxon>Propionibacteriales</taxon>
        <taxon>Nocardioidaceae</taxon>
        <taxon>Nocardioides</taxon>
    </lineage>
</organism>
<proteinExistence type="predicted"/>
<evidence type="ECO:0000313" key="3">
    <source>
        <dbReference type="Proteomes" id="UP000244867"/>
    </source>
</evidence>
<feature type="domain" description="VOC" evidence="1">
    <location>
        <begin position="10"/>
        <end position="118"/>
    </location>
</feature>
<protein>
    <submittedName>
        <fullName evidence="2">Glyoxalase</fullName>
    </submittedName>
</protein>
<dbReference type="RefSeq" id="WP_108344365.1">
    <property type="nucleotide sequence ID" value="NZ_PYXZ01000003.1"/>
</dbReference>
<evidence type="ECO:0000259" key="1">
    <source>
        <dbReference type="PROSITE" id="PS51819"/>
    </source>
</evidence>
<dbReference type="InterPro" id="IPR029068">
    <property type="entry name" value="Glyas_Bleomycin-R_OHBP_Dase"/>
</dbReference>
<feature type="domain" description="VOC" evidence="1">
    <location>
        <begin position="132"/>
        <end position="265"/>
    </location>
</feature>
<sequence length="270" mass="28047">METQRTYPEGVTSWIDLEHPDPSVAQEFYGGLLGWRFVETGGGAYLIAQLDGQDVAGISSGEGRTWTTYVAVDDAEAAAARVVAAGGRVVSPPTAFGPAGTAAYCEDPEGVAFALWQAGTRLGAQLTNAPGAWNFSDLHTTDPAAATAFYGSVFGWEVSDLGFATMIGRSGYGDHLAATVDPGIHERQSGVGVPPGFADAIGWLAPTTGDERPHWHVTFTVADRDATVAAVERLGGTVLATADSAWTRTAEVRDPAGAVFTASQFTPPAG</sequence>
<gene>
    <name evidence="2" type="ORF">C7S10_09360</name>
</gene>
<dbReference type="Pfam" id="PF18029">
    <property type="entry name" value="Glyoxalase_6"/>
    <property type="match status" value="2"/>
</dbReference>
<dbReference type="SUPFAM" id="SSF54593">
    <property type="entry name" value="Glyoxalase/Bleomycin resistance protein/Dihydroxybiphenyl dioxygenase"/>
    <property type="match status" value="2"/>
</dbReference>
<dbReference type="PANTHER" id="PTHR33993">
    <property type="entry name" value="GLYOXALASE-RELATED"/>
    <property type="match status" value="1"/>
</dbReference>
<dbReference type="InterPro" id="IPR052164">
    <property type="entry name" value="Anthracycline_SecMetBiosynth"/>
</dbReference>
<dbReference type="InterPro" id="IPR041581">
    <property type="entry name" value="Glyoxalase_6"/>
</dbReference>
<dbReference type="EMBL" id="PYXZ01000003">
    <property type="protein sequence ID" value="PUA81424.1"/>
    <property type="molecule type" value="Genomic_DNA"/>
</dbReference>